<dbReference type="PROSITE" id="PS51007">
    <property type="entry name" value="CYTC"/>
    <property type="match status" value="1"/>
</dbReference>
<dbReference type="GO" id="GO:0009055">
    <property type="term" value="F:electron transfer activity"/>
    <property type="evidence" value="ECO:0007669"/>
    <property type="project" value="InterPro"/>
</dbReference>
<proteinExistence type="predicted"/>
<evidence type="ECO:0000256" key="3">
    <source>
        <dbReference type="ARBA" id="ARBA00023004"/>
    </source>
</evidence>
<dbReference type="SUPFAM" id="SSF46626">
    <property type="entry name" value="Cytochrome c"/>
    <property type="match status" value="1"/>
</dbReference>
<sequence>MKRFCFALTLVAAPGWADEAGFLPYRDAVSVAAGQTVYADNCASCHGANLEGQENWRERDAEGYLPAPPHDPSGHTWHHPDAQLFQITKLGIEKLVGNGYQSHMTGFNDVLTDEQIVSVLAYIKSTWPAKVIEIHNGINQDAGG</sequence>
<organism evidence="6 7">
    <name type="scientific">Thalassovita litoralis</name>
    <dbReference type="NCBI Taxonomy" id="1010611"/>
    <lineage>
        <taxon>Bacteria</taxon>
        <taxon>Pseudomonadati</taxon>
        <taxon>Pseudomonadota</taxon>
        <taxon>Alphaproteobacteria</taxon>
        <taxon>Rhodobacterales</taxon>
        <taxon>Roseobacteraceae</taxon>
        <taxon>Thalassovita</taxon>
    </lineage>
</organism>
<evidence type="ECO:0000256" key="2">
    <source>
        <dbReference type="ARBA" id="ARBA00022723"/>
    </source>
</evidence>
<dbReference type="InterPro" id="IPR051459">
    <property type="entry name" value="Cytochrome_c-type_DH"/>
</dbReference>
<dbReference type="OrthoDB" id="9811281at2"/>
<dbReference type="InterPro" id="IPR009056">
    <property type="entry name" value="Cyt_c-like_dom"/>
</dbReference>
<gene>
    <name evidence="6" type="ORF">SAMN06265173_11614</name>
</gene>
<dbReference type="GO" id="GO:0020037">
    <property type="term" value="F:heme binding"/>
    <property type="evidence" value="ECO:0007669"/>
    <property type="project" value="InterPro"/>
</dbReference>
<dbReference type="AlphaFoldDB" id="A0A521EFC0"/>
<evidence type="ECO:0000313" key="7">
    <source>
        <dbReference type="Proteomes" id="UP000316030"/>
    </source>
</evidence>
<accession>A0A521EFC0</accession>
<name>A0A521EFC0_9RHOB</name>
<reference evidence="6 7" key="1">
    <citation type="submission" date="2017-05" db="EMBL/GenBank/DDBJ databases">
        <authorList>
            <person name="Varghese N."/>
            <person name="Submissions S."/>
        </authorList>
    </citation>
    <scope>NUCLEOTIDE SEQUENCE [LARGE SCALE GENOMIC DNA]</scope>
    <source>
        <strain evidence="6 7">DSM 29506</strain>
    </source>
</reference>
<evidence type="ECO:0000256" key="1">
    <source>
        <dbReference type="ARBA" id="ARBA00022617"/>
    </source>
</evidence>
<keyword evidence="3 4" id="KW-0408">Iron</keyword>
<keyword evidence="1 4" id="KW-0349">Heme</keyword>
<evidence type="ECO:0000259" key="5">
    <source>
        <dbReference type="PROSITE" id="PS51007"/>
    </source>
</evidence>
<dbReference type="RefSeq" id="WP_142493798.1">
    <property type="nucleotide sequence ID" value="NZ_FXTO01000016.1"/>
</dbReference>
<dbReference type="PANTHER" id="PTHR35008:SF4">
    <property type="entry name" value="BLL4482 PROTEIN"/>
    <property type="match status" value="1"/>
</dbReference>
<dbReference type="PANTHER" id="PTHR35008">
    <property type="entry name" value="BLL4482 PROTEIN-RELATED"/>
    <property type="match status" value="1"/>
</dbReference>
<protein>
    <submittedName>
        <fullName evidence="6">Cytochrome c, mono-and diheme variants</fullName>
    </submittedName>
</protein>
<evidence type="ECO:0000256" key="4">
    <source>
        <dbReference type="PROSITE-ProRule" id="PRU00433"/>
    </source>
</evidence>
<dbReference type="InterPro" id="IPR036909">
    <property type="entry name" value="Cyt_c-like_dom_sf"/>
</dbReference>
<dbReference type="EMBL" id="FXTO01000016">
    <property type="protein sequence ID" value="SMO82181.1"/>
    <property type="molecule type" value="Genomic_DNA"/>
</dbReference>
<keyword evidence="2 4" id="KW-0479">Metal-binding</keyword>
<evidence type="ECO:0000313" key="6">
    <source>
        <dbReference type="EMBL" id="SMO82181.1"/>
    </source>
</evidence>
<keyword evidence="7" id="KW-1185">Reference proteome</keyword>
<dbReference type="Gene3D" id="1.10.760.10">
    <property type="entry name" value="Cytochrome c-like domain"/>
    <property type="match status" value="1"/>
</dbReference>
<dbReference type="Pfam" id="PF00034">
    <property type="entry name" value="Cytochrom_C"/>
    <property type="match status" value="1"/>
</dbReference>
<dbReference type="GO" id="GO:0046872">
    <property type="term" value="F:metal ion binding"/>
    <property type="evidence" value="ECO:0007669"/>
    <property type="project" value="UniProtKB-KW"/>
</dbReference>
<feature type="domain" description="Cytochrome c" evidence="5">
    <location>
        <begin position="29"/>
        <end position="127"/>
    </location>
</feature>
<dbReference type="Proteomes" id="UP000316030">
    <property type="component" value="Unassembled WGS sequence"/>
</dbReference>